<evidence type="ECO:0000313" key="9">
    <source>
        <dbReference type="Proteomes" id="UP000886611"/>
    </source>
</evidence>
<protein>
    <submittedName>
        <fullName evidence="8">DRC9 protein</fullName>
    </submittedName>
</protein>
<keyword evidence="9" id="KW-1185">Reference proteome</keyword>
<accession>A0A8X7X8N3</accession>
<keyword evidence="3" id="KW-0963">Cytoplasm</keyword>
<keyword evidence="6" id="KW-0175">Coiled coil</keyword>
<keyword evidence="4" id="KW-0206">Cytoskeleton</keyword>
<evidence type="ECO:0000256" key="6">
    <source>
        <dbReference type="SAM" id="Coils"/>
    </source>
</evidence>
<evidence type="ECO:0000256" key="2">
    <source>
        <dbReference type="ARBA" id="ARBA00004316"/>
    </source>
</evidence>
<comment type="caution">
    <text evidence="8">The sequence shown here is derived from an EMBL/GenBank/DDBJ whole genome shotgun (WGS) entry which is preliminary data.</text>
</comment>
<evidence type="ECO:0000256" key="1">
    <source>
        <dbReference type="ARBA" id="ARBA00004245"/>
    </source>
</evidence>
<dbReference type="Proteomes" id="UP000886611">
    <property type="component" value="Unassembled WGS sequence"/>
</dbReference>
<name>A0A8X7X8N3_POLSE</name>
<proteinExistence type="predicted"/>
<feature type="non-terminal residue" evidence="8">
    <location>
        <position position="1"/>
    </location>
</feature>
<dbReference type="InterPro" id="IPR042618">
    <property type="entry name" value="IQCG"/>
</dbReference>
<dbReference type="EMBL" id="JAATIS010004040">
    <property type="protein sequence ID" value="KAG2463189.1"/>
    <property type="molecule type" value="Genomic_DNA"/>
</dbReference>
<evidence type="ECO:0000256" key="3">
    <source>
        <dbReference type="ARBA" id="ARBA00022490"/>
    </source>
</evidence>
<evidence type="ECO:0000256" key="4">
    <source>
        <dbReference type="ARBA" id="ARBA00023212"/>
    </source>
</evidence>
<dbReference type="GO" id="GO:0005737">
    <property type="term" value="C:cytoplasm"/>
    <property type="evidence" value="ECO:0007669"/>
    <property type="project" value="TreeGrafter"/>
</dbReference>
<reference evidence="8 9" key="1">
    <citation type="journal article" date="2021" name="Cell">
        <title>Tracing the genetic footprints of vertebrate landing in non-teleost ray-finned fishes.</title>
        <authorList>
            <person name="Bi X."/>
            <person name="Wang K."/>
            <person name="Yang L."/>
            <person name="Pan H."/>
            <person name="Jiang H."/>
            <person name="Wei Q."/>
            <person name="Fang M."/>
            <person name="Yu H."/>
            <person name="Zhu C."/>
            <person name="Cai Y."/>
            <person name="He Y."/>
            <person name="Gan X."/>
            <person name="Zeng H."/>
            <person name="Yu D."/>
            <person name="Zhu Y."/>
            <person name="Jiang H."/>
            <person name="Qiu Q."/>
            <person name="Yang H."/>
            <person name="Zhang Y.E."/>
            <person name="Wang W."/>
            <person name="Zhu M."/>
            <person name="He S."/>
            <person name="Zhang G."/>
        </authorList>
    </citation>
    <scope>NUCLEOTIDE SEQUENCE [LARGE SCALE GENOMIC DNA]</scope>
    <source>
        <strain evidence="8">Bchr_013</strain>
    </source>
</reference>
<evidence type="ECO:0000256" key="5">
    <source>
        <dbReference type="ARBA" id="ARBA00023273"/>
    </source>
</evidence>
<evidence type="ECO:0000256" key="7">
    <source>
        <dbReference type="SAM" id="MobiDB-lite"/>
    </source>
</evidence>
<gene>
    <name evidence="8" type="primary">Iqcg</name>
    <name evidence="8" type="ORF">GTO96_0001147</name>
</gene>
<feature type="compositionally biased region" description="Basic and acidic residues" evidence="7">
    <location>
        <begin position="1"/>
        <end position="20"/>
    </location>
</feature>
<dbReference type="GO" id="GO:0044782">
    <property type="term" value="P:cilium organization"/>
    <property type="evidence" value="ECO:0007669"/>
    <property type="project" value="TreeGrafter"/>
</dbReference>
<feature type="region of interest" description="Disordered" evidence="7">
    <location>
        <begin position="1"/>
        <end position="23"/>
    </location>
</feature>
<dbReference type="PANTHER" id="PTHR14871">
    <property type="entry name" value="DYNEIN REGULATORY COMPLEX PROTEIN 9"/>
    <property type="match status" value="1"/>
</dbReference>
<dbReference type="GO" id="GO:0031514">
    <property type="term" value="C:motile cilium"/>
    <property type="evidence" value="ECO:0007669"/>
    <property type="project" value="TreeGrafter"/>
</dbReference>
<dbReference type="PANTHER" id="PTHR14871:SF1">
    <property type="entry name" value="DYNEIN REGULATORY COMPLEX PROTEIN 9"/>
    <property type="match status" value="1"/>
</dbReference>
<keyword evidence="5" id="KW-0966">Cell projection</keyword>
<dbReference type="AlphaFoldDB" id="A0A8X7X8N3"/>
<comment type="subcellular location">
    <subcellularLocation>
        <location evidence="2">Cell projection</location>
    </subcellularLocation>
    <subcellularLocation>
        <location evidence="1">Cytoplasm</location>
        <location evidence="1">Cytoskeleton</location>
    </subcellularLocation>
</comment>
<feature type="coiled-coil region" evidence="6">
    <location>
        <begin position="38"/>
        <end position="197"/>
    </location>
</feature>
<evidence type="ECO:0000313" key="8">
    <source>
        <dbReference type="EMBL" id="KAG2463189.1"/>
    </source>
</evidence>
<organism evidence="8 9">
    <name type="scientific">Polypterus senegalus</name>
    <name type="common">Senegal bichir</name>
    <dbReference type="NCBI Taxonomy" id="55291"/>
    <lineage>
        <taxon>Eukaryota</taxon>
        <taxon>Metazoa</taxon>
        <taxon>Chordata</taxon>
        <taxon>Craniata</taxon>
        <taxon>Vertebrata</taxon>
        <taxon>Euteleostomi</taxon>
        <taxon>Actinopterygii</taxon>
        <taxon>Polypteriformes</taxon>
        <taxon>Polypteridae</taxon>
        <taxon>Polypterus</taxon>
    </lineage>
</organism>
<feature type="non-terminal residue" evidence="8">
    <location>
        <position position="204"/>
    </location>
</feature>
<sequence length="204" mass="24923">MRGDHLGDMTSDHSMTRDLDETTFSTTDGLLKVQWDSEEESRQRIKLLQRKLQEIREEKEQEVQRRNEMIAHLKDQRQEKKAKMILEEKYTKKNAELQVFQEQKRCQEQEQDLKNQIEELQEKLEMWMDKYDKDIELKQRELNLLRNSRSNNLAEMQKLAKQFSEYEAVVIQDRREREEEQRKLEQEEREYKASVKVCSIWRAL</sequence>
<dbReference type="GO" id="GO:0005856">
    <property type="term" value="C:cytoskeleton"/>
    <property type="evidence" value="ECO:0007669"/>
    <property type="project" value="UniProtKB-SubCell"/>
</dbReference>